<dbReference type="SUPFAM" id="SSF48179">
    <property type="entry name" value="6-phosphogluconate dehydrogenase C-terminal domain-like"/>
    <property type="match status" value="1"/>
</dbReference>
<keyword evidence="2" id="KW-0520">NAD</keyword>
<dbReference type="SUPFAM" id="SSF51735">
    <property type="entry name" value="NAD(P)-binding Rossmann-fold domains"/>
    <property type="match status" value="1"/>
</dbReference>
<dbReference type="Proteomes" id="UP000049983">
    <property type="component" value="Unassembled WGS sequence"/>
</dbReference>
<dbReference type="STRING" id="311410.LA5095_03347"/>
<accession>A0A0M6ZRE3</accession>
<evidence type="ECO:0000313" key="5">
    <source>
        <dbReference type="EMBL" id="CTQ65298.1"/>
    </source>
</evidence>
<feature type="domain" description="Mannitol dehydrogenase C-terminal" evidence="4">
    <location>
        <begin position="239"/>
        <end position="354"/>
    </location>
</feature>
<dbReference type="InterPro" id="IPR013118">
    <property type="entry name" value="Mannitol_DH_C"/>
</dbReference>
<keyword evidence="6" id="KW-1185">Reference proteome</keyword>
<dbReference type="PANTHER" id="PTHR30524:SF0">
    <property type="entry name" value="ALTRONATE OXIDOREDUCTASE-RELATED"/>
    <property type="match status" value="1"/>
</dbReference>
<sequence>MSITPLVQFGTSRFLQAHADLFVSEALQRGNALGPITVVQSSGDRSRSGRLAALAAKDGFEIRIRGVDQGQLVDREIRVSSVSRALSLPHDLEIVNEIVSGEARIILSNTADAGFRPSEADSQRQYSQDMSYPAKLTWLLFRRFSNHGEPIQIMPTELVPQNGAVLRELVIGIAECYPAEFRRWLDTDVIWVNSLVDRIVSEPLEPAGAVAEPYALWAIEDQPGLVLPCTHPSVRVVADLEQVETLKLFILNLGHTYLVSRWMNNEVPEHEFVRDMLGDQAVAADLEDVYAREVIPGFQLHAREAEAEAYVKTTLDRFRNPFLDHRLSDIAQNHCDKVNRRIASFLSWLRQENPDFSAPRLEAIVEKTAS</sequence>
<dbReference type="InterPro" id="IPR008927">
    <property type="entry name" value="6-PGluconate_DH-like_C_sf"/>
</dbReference>
<dbReference type="Gene3D" id="3.40.50.720">
    <property type="entry name" value="NAD(P)-binding Rossmann-like Domain"/>
    <property type="match status" value="1"/>
</dbReference>
<reference evidence="6" key="1">
    <citation type="submission" date="2015-07" db="EMBL/GenBank/DDBJ databases">
        <authorList>
            <person name="Rodrigo-Torres Lidia"/>
            <person name="Arahal R.David."/>
        </authorList>
    </citation>
    <scope>NUCLEOTIDE SEQUENCE [LARGE SCALE GENOMIC DNA]</scope>
    <source>
        <strain evidence="6">CECT 5096</strain>
    </source>
</reference>
<evidence type="ECO:0000256" key="2">
    <source>
        <dbReference type="ARBA" id="ARBA00023027"/>
    </source>
</evidence>
<organism evidence="5 6">
    <name type="scientific">Roseibium album</name>
    <dbReference type="NCBI Taxonomy" id="311410"/>
    <lineage>
        <taxon>Bacteria</taxon>
        <taxon>Pseudomonadati</taxon>
        <taxon>Pseudomonadota</taxon>
        <taxon>Alphaproteobacteria</taxon>
        <taxon>Hyphomicrobiales</taxon>
        <taxon>Stappiaceae</taxon>
        <taxon>Roseibium</taxon>
    </lineage>
</organism>
<evidence type="ECO:0000259" key="4">
    <source>
        <dbReference type="Pfam" id="PF08125"/>
    </source>
</evidence>
<dbReference type="OrthoDB" id="271711at2"/>
<evidence type="ECO:0000256" key="1">
    <source>
        <dbReference type="ARBA" id="ARBA00023002"/>
    </source>
</evidence>
<dbReference type="Pfam" id="PF08125">
    <property type="entry name" value="Mannitol_dh_C"/>
    <property type="match status" value="1"/>
</dbReference>
<dbReference type="RefSeq" id="WP_055116738.1">
    <property type="nucleotide sequence ID" value="NZ_CXWA01000003.1"/>
</dbReference>
<evidence type="ECO:0000259" key="3">
    <source>
        <dbReference type="Pfam" id="PF01232"/>
    </source>
</evidence>
<name>A0A0M6ZRE3_9HYPH</name>
<gene>
    <name evidence="5" type="primary">uxaB</name>
    <name evidence="5" type="ORF">LA5096_00713</name>
</gene>
<feature type="domain" description="Mannitol dehydrogenase N-terminal" evidence="3">
    <location>
        <begin position="7"/>
        <end position="222"/>
    </location>
</feature>
<protein>
    <submittedName>
        <fullName evidence="5">Altronate oxidoreductase</fullName>
        <ecNumber evidence="5">1.1.1.58</ecNumber>
    </submittedName>
</protein>
<dbReference type="InterPro" id="IPR013131">
    <property type="entry name" value="Mannitol_DH_N"/>
</dbReference>
<dbReference type="EC" id="1.1.1.58" evidence="5"/>
<proteinExistence type="predicted"/>
<dbReference type="AlphaFoldDB" id="A0A0M6ZRE3"/>
<dbReference type="GO" id="GO:0009026">
    <property type="term" value="F:tagaturonate reductase activity"/>
    <property type="evidence" value="ECO:0007669"/>
    <property type="project" value="UniProtKB-EC"/>
</dbReference>
<keyword evidence="1 5" id="KW-0560">Oxidoreductase</keyword>
<evidence type="ECO:0000313" key="6">
    <source>
        <dbReference type="Proteomes" id="UP000049983"/>
    </source>
</evidence>
<dbReference type="EMBL" id="CXWC01000001">
    <property type="protein sequence ID" value="CTQ65298.1"/>
    <property type="molecule type" value="Genomic_DNA"/>
</dbReference>
<dbReference type="GeneID" id="97668160"/>
<dbReference type="Gene3D" id="1.10.1040.10">
    <property type="entry name" value="N-(1-d-carboxylethyl)-l-norvaline Dehydrogenase, domain 2"/>
    <property type="match status" value="1"/>
</dbReference>
<dbReference type="PANTHER" id="PTHR30524">
    <property type="entry name" value="MANNITOL-1-PHOSPHATE 5-DEHYDROGENASE"/>
    <property type="match status" value="1"/>
</dbReference>
<dbReference type="InterPro" id="IPR036291">
    <property type="entry name" value="NAD(P)-bd_dom_sf"/>
</dbReference>
<dbReference type="Pfam" id="PF01232">
    <property type="entry name" value="Mannitol_dh"/>
    <property type="match status" value="1"/>
</dbReference>
<dbReference type="InterPro" id="IPR013328">
    <property type="entry name" value="6PGD_dom2"/>
</dbReference>